<evidence type="ECO:0000256" key="1">
    <source>
        <dbReference type="ARBA" id="ARBA00022604"/>
    </source>
</evidence>
<accession>A0A835DKF1</accession>
<proteinExistence type="inferred from homology"/>
<dbReference type="OrthoDB" id="1729737at2759"/>
<dbReference type="GO" id="GO:0040008">
    <property type="term" value="P:regulation of growth"/>
    <property type="evidence" value="ECO:0007669"/>
    <property type="project" value="InterPro"/>
</dbReference>
<comment type="caution">
    <text evidence="3">The sequence shown here is derived from an EMBL/GenBank/DDBJ whole genome shotgun (WGS) entry which is preliminary data.</text>
</comment>
<name>A0A835DKF1_TETSI</name>
<evidence type="ECO:0000256" key="2">
    <source>
        <dbReference type="ARBA" id="ARBA00024198"/>
    </source>
</evidence>
<keyword evidence="4" id="KW-1185">Reference proteome</keyword>
<dbReference type="EMBL" id="JABCRI010000004">
    <property type="protein sequence ID" value="KAF8406828.1"/>
    <property type="molecule type" value="Genomic_DNA"/>
</dbReference>
<keyword evidence="1" id="KW-0341">Growth regulation</keyword>
<dbReference type="AlphaFoldDB" id="A0A835DKF1"/>
<dbReference type="PANTHER" id="PTHR34045:SF3">
    <property type="entry name" value="PROTEIN LAZY 4"/>
    <property type="match status" value="1"/>
</dbReference>
<dbReference type="GO" id="GO:0009630">
    <property type="term" value="P:gravitropism"/>
    <property type="evidence" value="ECO:0007669"/>
    <property type="project" value="InterPro"/>
</dbReference>
<sequence>MAVEFLKTPSLFNTSKTQLSLAHRISVSIPAFSKSTNTFLEVLKTTSLSVFQMKKEISNIIHVFSLSHYTDHIVQEPRKEEFSDWPHGLLAIGTFGNNDLKEDSERHELQENLSSPEDQIDFTAEEVGKIQEELTKLYRVNHNAIRKRSLSFLLKKMFVCGSGFAPAPSLRDPLSESRMEKLLRAILHKKIYPQKSSPSSSMKKYLENRHTLKTSSEDEMQEKANDGCKWVKTDSECMFLLSLYAASLHHACFNKYCSRDINLPPFWLAAERLHDIYIV</sequence>
<evidence type="ECO:0000313" key="4">
    <source>
        <dbReference type="Proteomes" id="UP000655225"/>
    </source>
</evidence>
<comment type="similarity">
    <text evidence="2">Belongs to the LAZY family.</text>
</comment>
<dbReference type="Proteomes" id="UP000655225">
    <property type="component" value="Unassembled WGS sequence"/>
</dbReference>
<dbReference type="InterPro" id="IPR044683">
    <property type="entry name" value="LAZY"/>
</dbReference>
<protein>
    <submittedName>
        <fullName evidence="3">Uncharacterized protein</fullName>
    </submittedName>
</protein>
<gene>
    <name evidence="3" type="ORF">HHK36_005949</name>
</gene>
<evidence type="ECO:0000313" key="3">
    <source>
        <dbReference type="EMBL" id="KAF8406828.1"/>
    </source>
</evidence>
<dbReference type="PANTHER" id="PTHR34045">
    <property type="entry name" value="OS03G0406300 PROTEIN"/>
    <property type="match status" value="1"/>
</dbReference>
<reference evidence="3 4" key="1">
    <citation type="submission" date="2020-04" db="EMBL/GenBank/DDBJ databases">
        <title>Plant Genome Project.</title>
        <authorList>
            <person name="Zhang R.-G."/>
        </authorList>
    </citation>
    <scope>NUCLEOTIDE SEQUENCE [LARGE SCALE GENOMIC DNA]</scope>
    <source>
        <strain evidence="3">YNK0</strain>
        <tissue evidence="3">Leaf</tissue>
    </source>
</reference>
<organism evidence="3 4">
    <name type="scientific">Tetracentron sinense</name>
    <name type="common">Spur-leaf</name>
    <dbReference type="NCBI Taxonomy" id="13715"/>
    <lineage>
        <taxon>Eukaryota</taxon>
        <taxon>Viridiplantae</taxon>
        <taxon>Streptophyta</taxon>
        <taxon>Embryophyta</taxon>
        <taxon>Tracheophyta</taxon>
        <taxon>Spermatophyta</taxon>
        <taxon>Magnoliopsida</taxon>
        <taxon>Trochodendrales</taxon>
        <taxon>Trochodendraceae</taxon>
        <taxon>Tetracentron</taxon>
    </lineage>
</organism>